<dbReference type="InterPro" id="IPR050229">
    <property type="entry name" value="GlpE_sulfurtransferase"/>
</dbReference>
<evidence type="ECO:0000259" key="1">
    <source>
        <dbReference type="PROSITE" id="PS50206"/>
    </source>
</evidence>
<dbReference type="RefSeq" id="WP_077536325.1">
    <property type="nucleotide sequence ID" value="NZ_CANLYY010000023.1"/>
</dbReference>
<dbReference type="EMBL" id="CP019628">
    <property type="protein sequence ID" value="AQP99568.1"/>
    <property type="molecule type" value="Genomic_DNA"/>
</dbReference>
<dbReference type="CDD" id="cd00158">
    <property type="entry name" value="RHOD"/>
    <property type="match status" value="1"/>
</dbReference>
<dbReference type="PANTHER" id="PTHR43031">
    <property type="entry name" value="FAD-DEPENDENT OXIDOREDUCTASE"/>
    <property type="match status" value="1"/>
</dbReference>
<dbReference type="PANTHER" id="PTHR43031:SF1">
    <property type="entry name" value="PYRIDINE NUCLEOTIDE-DISULPHIDE OXIDOREDUCTASE"/>
    <property type="match status" value="1"/>
</dbReference>
<dbReference type="SUPFAM" id="SSF52821">
    <property type="entry name" value="Rhodanese/Cell cycle control phosphatase"/>
    <property type="match status" value="1"/>
</dbReference>
<reference evidence="2 3" key="1">
    <citation type="submission" date="2017-02" db="EMBL/GenBank/DDBJ databases">
        <title>Complete genome sequence of the cold-active Pseudoalteromonas aliena strain EH1 isolated from Arctic seawater.</title>
        <authorList>
            <person name="Kim E."/>
            <person name="Heo E."/>
            <person name="Kim H."/>
            <person name="Kim D."/>
        </authorList>
    </citation>
    <scope>NUCLEOTIDE SEQUENCE [LARGE SCALE GENOMIC DNA]</scope>
    <source>
        <strain evidence="2 3">EH1</strain>
    </source>
</reference>
<organism evidence="2 3">
    <name type="scientific">Pseudoalteromonas aliena</name>
    <dbReference type="NCBI Taxonomy" id="247523"/>
    <lineage>
        <taxon>Bacteria</taxon>
        <taxon>Pseudomonadati</taxon>
        <taxon>Pseudomonadota</taxon>
        <taxon>Gammaproteobacteria</taxon>
        <taxon>Alteromonadales</taxon>
        <taxon>Pseudoalteromonadaceae</taxon>
        <taxon>Pseudoalteromonas</taxon>
    </lineage>
</organism>
<dbReference type="Pfam" id="PF00581">
    <property type="entry name" value="Rhodanese"/>
    <property type="match status" value="1"/>
</dbReference>
<evidence type="ECO:0000313" key="2">
    <source>
        <dbReference type="EMBL" id="AQP99568.1"/>
    </source>
</evidence>
<dbReference type="PROSITE" id="PS50206">
    <property type="entry name" value="RHODANESE_3"/>
    <property type="match status" value="1"/>
</dbReference>
<dbReference type="InterPro" id="IPR001763">
    <property type="entry name" value="Rhodanese-like_dom"/>
</dbReference>
<proteinExistence type="predicted"/>
<dbReference type="SMART" id="SM00450">
    <property type="entry name" value="RHOD"/>
    <property type="match status" value="1"/>
</dbReference>
<protein>
    <recommendedName>
        <fullName evidence="1">Rhodanese domain-containing protein</fullName>
    </recommendedName>
</protein>
<dbReference type="Gene3D" id="3.40.250.10">
    <property type="entry name" value="Rhodanese-like domain"/>
    <property type="match status" value="1"/>
</dbReference>
<sequence>MLTSIPDLLKTITPNQRRIDAEQAKQELEQNKGLLIDVREPAEHAIKAAVGAINIPRGLLEMKLMEIEKDATRPIYLHCASAARATLAAEALTRIGYKDVTVITCEIKKILNTL</sequence>
<dbReference type="InterPro" id="IPR036873">
    <property type="entry name" value="Rhodanese-like_dom_sf"/>
</dbReference>
<dbReference type="AlphaFoldDB" id="A0A1Q2GWQ7"/>
<accession>A0A1Q2GWQ7</accession>
<dbReference type="STRING" id="247523.B0W48_06990"/>
<gene>
    <name evidence="2" type="ORF">B0W48_06990</name>
</gene>
<feature type="domain" description="Rhodanese" evidence="1">
    <location>
        <begin position="29"/>
        <end position="106"/>
    </location>
</feature>
<dbReference type="Proteomes" id="UP000188243">
    <property type="component" value="Chromosome"/>
</dbReference>
<dbReference type="KEGG" id="paln:B0W48_06990"/>
<evidence type="ECO:0000313" key="3">
    <source>
        <dbReference type="Proteomes" id="UP000188243"/>
    </source>
</evidence>
<name>A0A1Q2GWQ7_9GAMM</name>